<evidence type="ECO:0000313" key="3">
    <source>
        <dbReference type="Proteomes" id="UP000821837"/>
    </source>
</evidence>
<feature type="region of interest" description="Disordered" evidence="1">
    <location>
        <begin position="275"/>
        <end position="489"/>
    </location>
</feature>
<feature type="compositionally biased region" description="Low complexity" evidence="1">
    <location>
        <begin position="650"/>
        <end position="688"/>
    </location>
</feature>
<sequence>MSEATAHVVESRVHWMGGRGREHLLVSGGPSLSPDLWRVAACSVWRATRATLLAAQQLMVCFHAGSENFYGDVGQAKVAVRRDCTRQEADRLRQLCRQNVPMFLLLLLRVGGEGELENGGSRVPFQQLVVGLLSHQILLQTLATLLLESTRFRLPALASVLACPASPARSKQQPGQYRLAAGVSEVSRLGFNYKCISSSCLAHVLHATATDFDERPGLKFLVQKVARCEVAANLFKQAAISWAIQAVVLLELCLGRPAAQPLTMDAVNRLVASAGSPAGDARRDGEEGSDDGCENEDDEGDEERARKVDEEGLRQAKDKAKDEVEDSKGEDGKGEEKVDVVENEDQKEEPKCEQATKVGADDDGSVREEVDVSEEAAVEDESEAKSTQDETVRKEPLMDTGAGDSVTQGEERGEHDGAQINGNHGEKGENVECGKKEERVENLEDRGERSRKDGDTSSSSSEDGEDESKAPIDSFEEDKCQWKKRRRRRFRREQRISEFLSVRRAKSSLNEASGEDWNPYRRLRSLFADLCAHYARVASPEAKEGAILDRVSDQPIFFLMAQPDTLPEILPDRRISRADSAGSAAGSELAARHPVPLLATDSSSDSSEPEMAAASESALQPDRVYSIVTERAIQSMVSEYKRRKTRHSMPATVPVAPPSTATLRRQRSSVSSVASKKSSLSKGASIGSDEGAAAADNAGTSPPPLPTEVENQRRSSILKDAEAHVQVWSQLAQSVLELHLSLCEAEFLALVPVFYAGVEVLINCGPAEPELRALTTDWLHRVALGLGFSGSLVSSSTLQRRL</sequence>
<keyword evidence="3" id="KW-1185">Reference proteome</keyword>
<protein>
    <submittedName>
        <fullName evidence="2">Uncharacterized protein</fullName>
    </submittedName>
</protein>
<feature type="compositionally biased region" description="Basic and acidic residues" evidence="1">
    <location>
        <begin position="303"/>
        <end position="340"/>
    </location>
</feature>
<reference evidence="2" key="2">
    <citation type="submission" date="2021-09" db="EMBL/GenBank/DDBJ databases">
        <authorList>
            <person name="Jia N."/>
            <person name="Wang J."/>
            <person name="Shi W."/>
            <person name="Du L."/>
            <person name="Sun Y."/>
            <person name="Zhan W."/>
            <person name="Jiang J."/>
            <person name="Wang Q."/>
            <person name="Zhang B."/>
            <person name="Ji P."/>
            <person name="Sakyi L.B."/>
            <person name="Cui X."/>
            <person name="Yuan T."/>
            <person name="Jiang B."/>
            <person name="Yang W."/>
            <person name="Lam T.T.-Y."/>
            <person name="Chang Q."/>
            <person name="Ding S."/>
            <person name="Wang X."/>
            <person name="Zhu J."/>
            <person name="Ruan X."/>
            <person name="Zhao L."/>
            <person name="Wei J."/>
            <person name="Que T."/>
            <person name="Du C."/>
            <person name="Cheng J."/>
            <person name="Dai P."/>
            <person name="Han X."/>
            <person name="Huang E."/>
            <person name="Gao Y."/>
            <person name="Liu J."/>
            <person name="Shao H."/>
            <person name="Ye R."/>
            <person name="Li L."/>
            <person name="Wei W."/>
            <person name="Wang X."/>
            <person name="Wang C."/>
            <person name="Huo Q."/>
            <person name="Li W."/>
            <person name="Guo W."/>
            <person name="Chen H."/>
            <person name="Chen S."/>
            <person name="Zhou L."/>
            <person name="Zhou L."/>
            <person name="Ni X."/>
            <person name="Tian J."/>
            <person name="Zhou Y."/>
            <person name="Sheng Y."/>
            <person name="Liu T."/>
            <person name="Pan Y."/>
            <person name="Xia L."/>
            <person name="Li J."/>
            <person name="Zhao F."/>
            <person name="Cao W."/>
        </authorList>
    </citation>
    <scope>NUCLEOTIDE SEQUENCE</scope>
    <source>
        <strain evidence="2">Rsan-2018</strain>
        <tissue evidence="2">Larvae</tissue>
    </source>
</reference>
<accession>A0A9D4PML6</accession>
<comment type="caution">
    <text evidence="2">The sequence shown here is derived from an EMBL/GenBank/DDBJ whole genome shotgun (WGS) entry which is preliminary data.</text>
</comment>
<feature type="region of interest" description="Disordered" evidence="1">
    <location>
        <begin position="580"/>
        <end position="618"/>
    </location>
</feature>
<feature type="compositionally biased region" description="Basic and acidic residues" evidence="1">
    <location>
        <begin position="383"/>
        <end position="397"/>
    </location>
</feature>
<feature type="compositionally biased region" description="Low complexity" evidence="1">
    <location>
        <begin position="580"/>
        <end position="589"/>
    </location>
</feature>
<gene>
    <name evidence="2" type="ORF">HPB52_015849</name>
</gene>
<dbReference type="VEuPathDB" id="VectorBase:RSAN_058014"/>
<feature type="compositionally biased region" description="Low complexity" evidence="1">
    <location>
        <begin position="602"/>
        <end position="618"/>
    </location>
</feature>
<feature type="compositionally biased region" description="Basic and acidic residues" evidence="1">
    <location>
        <begin position="424"/>
        <end position="455"/>
    </location>
</feature>
<dbReference type="EMBL" id="JABSTV010001252">
    <property type="protein sequence ID" value="KAH7947793.1"/>
    <property type="molecule type" value="Genomic_DNA"/>
</dbReference>
<reference evidence="2" key="1">
    <citation type="journal article" date="2020" name="Cell">
        <title>Large-Scale Comparative Analyses of Tick Genomes Elucidate Their Genetic Diversity and Vector Capacities.</title>
        <authorList>
            <consortium name="Tick Genome and Microbiome Consortium (TIGMIC)"/>
            <person name="Jia N."/>
            <person name="Wang J."/>
            <person name="Shi W."/>
            <person name="Du L."/>
            <person name="Sun Y."/>
            <person name="Zhan W."/>
            <person name="Jiang J.F."/>
            <person name="Wang Q."/>
            <person name="Zhang B."/>
            <person name="Ji P."/>
            <person name="Bell-Sakyi L."/>
            <person name="Cui X.M."/>
            <person name="Yuan T.T."/>
            <person name="Jiang B.G."/>
            <person name="Yang W.F."/>
            <person name="Lam T.T."/>
            <person name="Chang Q.C."/>
            <person name="Ding S.J."/>
            <person name="Wang X.J."/>
            <person name="Zhu J.G."/>
            <person name="Ruan X.D."/>
            <person name="Zhao L."/>
            <person name="Wei J.T."/>
            <person name="Ye R.Z."/>
            <person name="Que T.C."/>
            <person name="Du C.H."/>
            <person name="Zhou Y.H."/>
            <person name="Cheng J.X."/>
            <person name="Dai P.F."/>
            <person name="Guo W.B."/>
            <person name="Han X.H."/>
            <person name="Huang E.J."/>
            <person name="Li L.F."/>
            <person name="Wei W."/>
            <person name="Gao Y.C."/>
            <person name="Liu J.Z."/>
            <person name="Shao H.Z."/>
            <person name="Wang X."/>
            <person name="Wang C.C."/>
            <person name="Yang T.C."/>
            <person name="Huo Q.B."/>
            <person name="Li W."/>
            <person name="Chen H.Y."/>
            <person name="Chen S.E."/>
            <person name="Zhou L.G."/>
            <person name="Ni X.B."/>
            <person name="Tian J.H."/>
            <person name="Sheng Y."/>
            <person name="Liu T."/>
            <person name="Pan Y.S."/>
            <person name="Xia L.Y."/>
            <person name="Li J."/>
            <person name="Zhao F."/>
            <person name="Cao W.C."/>
        </authorList>
    </citation>
    <scope>NUCLEOTIDE SEQUENCE</scope>
    <source>
        <strain evidence="2">Rsan-2018</strain>
    </source>
</reference>
<feature type="compositionally biased region" description="Acidic residues" evidence="1">
    <location>
        <begin position="287"/>
        <end position="302"/>
    </location>
</feature>
<evidence type="ECO:0000256" key="1">
    <source>
        <dbReference type="SAM" id="MobiDB-lite"/>
    </source>
</evidence>
<proteinExistence type="predicted"/>
<dbReference type="AlphaFoldDB" id="A0A9D4PML6"/>
<feature type="compositionally biased region" description="Acidic residues" evidence="1">
    <location>
        <begin position="371"/>
        <end position="382"/>
    </location>
</feature>
<dbReference type="Proteomes" id="UP000821837">
    <property type="component" value="Chromosome 6"/>
</dbReference>
<evidence type="ECO:0000313" key="2">
    <source>
        <dbReference type="EMBL" id="KAH7947793.1"/>
    </source>
</evidence>
<feature type="region of interest" description="Disordered" evidence="1">
    <location>
        <begin position="641"/>
        <end position="712"/>
    </location>
</feature>
<name>A0A9D4PML6_RHISA</name>
<organism evidence="2 3">
    <name type="scientific">Rhipicephalus sanguineus</name>
    <name type="common">Brown dog tick</name>
    <name type="synonym">Ixodes sanguineus</name>
    <dbReference type="NCBI Taxonomy" id="34632"/>
    <lineage>
        <taxon>Eukaryota</taxon>
        <taxon>Metazoa</taxon>
        <taxon>Ecdysozoa</taxon>
        <taxon>Arthropoda</taxon>
        <taxon>Chelicerata</taxon>
        <taxon>Arachnida</taxon>
        <taxon>Acari</taxon>
        <taxon>Parasitiformes</taxon>
        <taxon>Ixodida</taxon>
        <taxon>Ixodoidea</taxon>
        <taxon>Ixodidae</taxon>
        <taxon>Rhipicephalinae</taxon>
        <taxon>Rhipicephalus</taxon>
        <taxon>Rhipicephalus</taxon>
    </lineage>
</organism>